<organism evidence="1 2">
    <name type="scientific">Jingyaoa shaoxingensis</name>
    <dbReference type="NCBI Taxonomy" id="2763671"/>
    <lineage>
        <taxon>Bacteria</taxon>
        <taxon>Bacillati</taxon>
        <taxon>Bacillota</taxon>
        <taxon>Clostridia</taxon>
        <taxon>Lachnospirales</taxon>
        <taxon>Lachnospiraceae</taxon>
        <taxon>Jingyaoa</taxon>
    </lineage>
</organism>
<evidence type="ECO:0000313" key="1">
    <source>
        <dbReference type="EMBL" id="MBC8572869.1"/>
    </source>
</evidence>
<protein>
    <submittedName>
        <fullName evidence="1">Uncharacterized protein</fullName>
    </submittedName>
</protein>
<gene>
    <name evidence="1" type="ORF">H8716_07215</name>
</gene>
<dbReference type="Proteomes" id="UP000657421">
    <property type="component" value="Unassembled WGS sequence"/>
</dbReference>
<accession>A0ABR7N8Z0</accession>
<dbReference type="RefSeq" id="WP_249307897.1">
    <property type="nucleotide sequence ID" value="NZ_JACRSZ010000006.1"/>
</dbReference>
<dbReference type="EMBL" id="JACRSZ010000006">
    <property type="protein sequence ID" value="MBC8572869.1"/>
    <property type="molecule type" value="Genomic_DNA"/>
</dbReference>
<keyword evidence="2" id="KW-1185">Reference proteome</keyword>
<sequence length="103" mass="12406">MRNIEYRKPYGMRTYGTRSHDTKEMFEKRKEKVLESSLYKELQGYQNAGMSLWLNGRPSTSYGIANYVREESDYMRDYRFDGNNEICGIGFDRIRKKRIKPRE</sequence>
<proteinExistence type="predicted"/>
<evidence type="ECO:0000313" key="2">
    <source>
        <dbReference type="Proteomes" id="UP000657421"/>
    </source>
</evidence>
<comment type="caution">
    <text evidence="1">The sequence shown here is derived from an EMBL/GenBank/DDBJ whole genome shotgun (WGS) entry which is preliminary data.</text>
</comment>
<name>A0ABR7N8Z0_9FIRM</name>
<reference evidence="1 2" key="1">
    <citation type="submission" date="2020-08" db="EMBL/GenBank/DDBJ databases">
        <title>Genome public.</title>
        <authorList>
            <person name="Liu C."/>
            <person name="Sun Q."/>
        </authorList>
    </citation>
    <scope>NUCLEOTIDE SEQUENCE [LARGE SCALE GENOMIC DNA]</scope>
    <source>
        <strain evidence="1 2">NSJ-46</strain>
    </source>
</reference>